<dbReference type="PANTHER" id="PTHR32119">
    <property type="entry name" value="OROTIDINE 5'-PHOSPHATE DECARBOXYLASE"/>
    <property type="match status" value="1"/>
</dbReference>
<keyword evidence="5 6" id="KW-0456">Lyase</keyword>
<evidence type="ECO:0000313" key="8">
    <source>
        <dbReference type="EMBL" id="EFL44606.1"/>
    </source>
</evidence>
<feature type="binding site" evidence="6">
    <location>
        <begin position="77"/>
        <end position="86"/>
    </location>
    <ligand>
        <name>substrate</name>
    </ligand>
</feature>
<evidence type="ECO:0000256" key="1">
    <source>
        <dbReference type="ARBA" id="ARBA00002356"/>
    </source>
</evidence>
<feature type="binding site" evidence="6">
    <location>
        <position position="140"/>
    </location>
    <ligand>
        <name>substrate</name>
    </ligand>
</feature>
<dbReference type="PANTHER" id="PTHR32119:SF2">
    <property type="entry name" value="OROTIDINE 5'-PHOSPHATE DECARBOXYLASE"/>
    <property type="match status" value="1"/>
</dbReference>
<feature type="domain" description="Orotidine 5'-phosphate decarboxylase" evidence="7">
    <location>
        <begin position="23"/>
        <end position="246"/>
    </location>
</feature>
<feature type="binding site" evidence="6">
    <location>
        <position position="29"/>
    </location>
    <ligand>
        <name>substrate</name>
    </ligand>
</feature>
<evidence type="ECO:0000256" key="3">
    <source>
        <dbReference type="ARBA" id="ARBA00022793"/>
    </source>
</evidence>
<dbReference type="HAMAP" id="MF_01200_B">
    <property type="entry name" value="OMPdecase_type1_B"/>
    <property type="match status" value="1"/>
</dbReference>
<dbReference type="GO" id="GO:0004590">
    <property type="term" value="F:orotidine-5'-phosphate decarboxylase activity"/>
    <property type="evidence" value="ECO:0007669"/>
    <property type="project" value="UniProtKB-EC"/>
</dbReference>
<evidence type="ECO:0000256" key="6">
    <source>
        <dbReference type="HAMAP-Rule" id="MF_01200"/>
    </source>
</evidence>
<proteinExistence type="inferred from homology"/>
<name>A0ABN0B1C1_9ACTN</name>
<reference evidence="8 9" key="1">
    <citation type="submission" date="2010-08" db="EMBL/GenBank/DDBJ databases">
        <authorList>
            <person name="Durkin A.S."/>
            <person name="Madupu R."/>
            <person name="Torralba M."/>
            <person name="Gillis M."/>
            <person name="Methe B."/>
            <person name="Sutton G."/>
            <person name="Nelson K.E."/>
        </authorList>
    </citation>
    <scope>NUCLEOTIDE SEQUENCE [LARGE SCALE GENOMIC DNA]</scope>
    <source>
        <strain evidence="8 9">PB189-T1-4</strain>
    </source>
</reference>
<comment type="caution">
    <text evidence="8">The sequence shown here is derived from an EMBL/GenBank/DDBJ whole genome shotgun (WGS) entry which is preliminary data.</text>
</comment>
<dbReference type="InterPro" id="IPR011060">
    <property type="entry name" value="RibuloseP-bd_barrel"/>
</dbReference>
<dbReference type="Gene3D" id="3.20.20.70">
    <property type="entry name" value="Aldolase class I"/>
    <property type="match status" value="1"/>
</dbReference>
<keyword evidence="4 6" id="KW-0665">Pyrimidine biosynthesis</keyword>
<evidence type="ECO:0000256" key="2">
    <source>
        <dbReference type="ARBA" id="ARBA00004861"/>
    </source>
</evidence>
<dbReference type="NCBIfam" id="TIGR01740">
    <property type="entry name" value="pyrF"/>
    <property type="match status" value="1"/>
</dbReference>
<dbReference type="Proteomes" id="UP000004431">
    <property type="component" value="Unassembled WGS sequence"/>
</dbReference>
<dbReference type="CDD" id="cd04725">
    <property type="entry name" value="OMP_decarboxylase_like"/>
    <property type="match status" value="1"/>
</dbReference>
<feature type="binding site" evidence="6">
    <location>
        <position position="231"/>
    </location>
    <ligand>
        <name>substrate</name>
    </ligand>
</feature>
<feature type="binding site" evidence="6">
    <location>
        <position position="50"/>
    </location>
    <ligand>
        <name>substrate</name>
    </ligand>
</feature>
<feature type="binding site" evidence="6">
    <location>
        <position position="210"/>
    </location>
    <ligand>
        <name>substrate</name>
    </ligand>
</feature>
<evidence type="ECO:0000256" key="4">
    <source>
        <dbReference type="ARBA" id="ARBA00022975"/>
    </source>
</evidence>
<comment type="subunit">
    <text evidence="6">Homodimer.</text>
</comment>
<evidence type="ECO:0000256" key="5">
    <source>
        <dbReference type="ARBA" id="ARBA00023239"/>
    </source>
</evidence>
<dbReference type="InterPro" id="IPR014732">
    <property type="entry name" value="OMPdecase"/>
</dbReference>
<sequence length="254" mass="27152">MLTDTQEAQVTSGSCDARDARDAIIVALDCSKEEALHVARTLKGRARWLKVGMTLYYKEGPAIVAELKSMGYNVFLDLKLHDIPHQVHGACQSAIATGADIISIHALGGYEMMNAAITAAHEAREAGAAAANIIAISVLTSMNEQALNDIGIHAPVADEVETLARVAKKAGINGMVCSAWEVERLSELFCHKGLFVVPGIRLANGETNDQQRVATPSFAKSHHATHIVVGRPILQAPDMCAAFDAIAADWERCS</sequence>
<comment type="similarity">
    <text evidence="6">Belongs to the OMP decarboxylase family. Type 1 subfamily.</text>
</comment>
<dbReference type="EC" id="4.1.1.23" evidence="6"/>
<feature type="binding site" evidence="6">
    <location>
        <position position="201"/>
    </location>
    <ligand>
        <name>substrate</name>
    </ligand>
</feature>
<organism evidence="8 9">
    <name type="scientific">Fannyhessea vaginae PB189-T1-4</name>
    <dbReference type="NCBI Taxonomy" id="866774"/>
    <lineage>
        <taxon>Bacteria</taxon>
        <taxon>Bacillati</taxon>
        <taxon>Actinomycetota</taxon>
        <taxon>Coriobacteriia</taxon>
        <taxon>Coriobacteriales</taxon>
        <taxon>Atopobiaceae</taxon>
        <taxon>Fannyhessea</taxon>
    </lineage>
</organism>
<dbReference type="InterPro" id="IPR013785">
    <property type="entry name" value="Aldolase_TIM"/>
</dbReference>
<comment type="catalytic activity">
    <reaction evidence="6">
        <text>orotidine 5'-phosphate + H(+) = UMP + CO2</text>
        <dbReference type="Rhea" id="RHEA:11596"/>
        <dbReference type="ChEBI" id="CHEBI:15378"/>
        <dbReference type="ChEBI" id="CHEBI:16526"/>
        <dbReference type="ChEBI" id="CHEBI:57538"/>
        <dbReference type="ChEBI" id="CHEBI:57865"/>
        <dbReference type="EC" id="4.1.1.23"/>
    </reaction>
</comment>
<keyword evidence="9" id="KW-1185">Reference proteome</keyword>
<dbReference type="Pfam" id="PF00215">
    <property type="entry name" value="OMPdecase"/>
    <property type="match status" value="1"/>
</dbReference>
<dbReference type="EMBL" id="AEDQ01000009">
    <property type="protein sequence ID" value="EFL44606.1"/>
    <property type="molecule type" value="Genomic_DNA"/>
</dbReference>
<feature type="active site" description="Proton donor" evidence="6">
    <location>
        <position position="79"/>
    </location>
</feature>
<evidence type="ECO:0000259" key="7">
    <source>
        <dbReference type="SMART" id="SM00934"/>
    </source>
</evidence>
<dbReference type="InterPro" id="IPR047596">
    <property type="entry name" value="OMPdecase_bac"/>
</dbReference>
<dbReference type="SMART" id="SM00934">
    <property type="entry name" value="OMPdecase"/>
    <property type="match status" value="1"/>
</dbReference>
<comment type="function">
    <text evidence="1 6">Catalyzes the decarboxylation of orotidine 5'-monophosphate (OMP) to uridine 5'-monophosphate (UMP).</text>
</comment>
<dbReference type="SUPFAM" id="SSF51366">
    <property type="entry name" value="Ribulose-phoshate binding barrel"/>
    <property type="match status" value="1"/>
</dbReference>
<keyword evidence="3 6" id="KW-0210">Decarboxylase</keyword>
<accession>A0ABN0B1C1</accession>
<dbReference type="NCBIfam" id="NF001273">
    <property type="entry name" value="PRK00230.1"/>
    <property type="match status" value="1"/>
</dbReference>
<protein>
    <recommendedName>
        <fullName evidence="6">Orotidine 5'-phosphate decarboxylase</fullName>
        <ecNumber evidence="6">4.1.1.23</ecNumber>
    </recommendedName>
    <alternativeName>
        <fullName evidence="6">OMP decarboxylase</fullName>
        <shortName evidence="6">OMPDCase</shortName>
        <shortName evidence="6">OMPdecase</shortName>
    </alternativeName>
</protein>
<evidence type="ECO:0000313" key="9">
    <source>
        <dbReference type="Proteomes" id="UP000004431"/>
    </source>
</evidence>
<feature type="binding site" evidence="6">
    <location>
        <position position="230"/>
    </location>
    <ligand>
        <name>substrate</name>
    </ligand>
</feature>
<dbReference type="InterPro" id="IPR001754">
    <property type="entry name" value="OMPdeCOase_dom"/>
</dbReference>
<comment type="pathway">
    <text evidence="2 6">Pyrimidine metabolism; UMP biosynthesis via de novo pathway; UMP from orotate: step 2/2.</text>
</comment>
<dbReference type="RefSeq" id="WP_006303614.1">
    <property type="nucleotide sequence ID" value="NZ_AEDQ01000009.1"/>
</dbReference>
<gene>
    <name evidence="6 8" type="primary">pyrF</name>
    <name evidence="8" type="ORF">HMPREF9248_0627</name>
</gene>